<sequence length="45" mass="4668">MQPSIAATGHGKPMAGAVLAKGLVDLAENFQQTAVPAYGKYVHTK</sequence>
<evidence type="ECO:0000313" key="2">
    <source>
        <dbReference type="Proteomes" id="UP000004725"/>
    </source>
</evidence>
<protein>
    <submittedName>
        <fullName evidence="1">Beta-lactamase domain-containing protein</fullName>
    </submittedName>
</protein>
<reference evidence="1 2" key="1">
    <citation type="journal article" date="2012" name="J. Bacteriol.">
        <title>Genome Sequence of the Antarctic Psychrophile Bacterium Planococcus antarcticus DSM 14505.</title>
        <authorList>
            <person name="Margolles A."/>
            <person name="Gueimonde M."/>
            <person name="Sanchez B."/>
        </authorList>
    </citation>
    <scope>NUCLEOTIDE SEQUENCE [LARGE SCALE GENOMIC DNA]</scope>
    <source>
        <strain evidence="1 2">DSM 14505</strain>
    </source>
</reference>
<organism evidence="1 2">
    <name type="scientific">Planococcus antarcticus DSM 14505</name>
    <dbReference type="NCBI Taxonomy" id="1185653"/>
    <lineage>
        <taxon>Bacteria</taxon>
        <taxon>Bacillati</taxon>
        <taxon>Bacillota</taxon>
        <taxon>Bacilli</taxon>
        <taxon>Bacillales</taxon>
        <taxon>Caryophanaceae</taxon>
        <taxon>Planococcus</taxon>
    </lineage>
</organism>
<proteinExistence type="predicted"/>
<dbReference type="AlphaFoldDB" id="A0AA87IKJ4"/>
<name>A0AA87IKJ4_9BACL</name>
<gene>
    <name evidence="1" type="ORF">A1A1_11151</name>
</gene>
<comment type="caution">
    <text evidence="1">The sequence shown here is derived from an EMBL/GenBank/DDBJ whole genome shotgun (WGS) entry which is preliminary data.</text>
</comment>
<dbReference type="EMBL" id="AJYB01000031">
    <property type="protein sequence ID" value="EIM06421.1"/>
    <property type="molecule type" value="Genomic_DNA"/>
</dbReference>
<accession>A0AA87IKJ4</accession>
<evidence type="ECO:0000313" key="1">
    <source>
        <dbReference type="EMBL" id="EIM06421.1"/>
    </source>
</evidence>
<dbReference type="Proteomes" id="UP000004725">
    <property type="component" value="Unassembled WGS sequence"/>
</dbReference>